<evidence type="ECO:0000313" key="2">
    <source>
        <dbReference type="EMBL" id="GAL87411.1"/>
    </source>
</evidence>
<keyword evidence="3" id="KW-1185">Reference proteome</keyword>
<dbReference type="Gene3D" id="1.10.3120.10">
    <property type="entry name" value="Trigger factor, C-terminal domain"/>
    <property type="match status" value="1"/>
</dbReference>
<dbReference type="GO" id="GO:0003755">
    <property type="term" value="F:peptidyl-prolyl cis-trans isomerase activity"/>
    <property type="evidence" value="ECO:0007669"/>
    <property type="project" value="TreeGrafter"/>
</dbReference>
<dbReference type="GO" id="GO:0043022">
    <property type="term" value="F:ribosome binding"/>
    <property type="evidence" value="ECO:0007669"/>
    <property type="project" value="TreeGrafter"/>
</dbReference>
<dbReference type="SUPFAM" id="SSF109998">
    <property type="entry name" value="Triger factor/SurA peptide-binding domain-like"/>
    <property type="match status" value="1"/>
</dbReference>
<dbReference type="InterPro" id="IPR008881">
    <property type="entry name" value="Trigger_fac_ribosome-bd_bac"/>
</dbReference>
<keyword evidence="2" id="KW-0131">Cell cycle</keyword>
<keyword evidence="2" id="KW-0132">Cell division</keyword>
<dbReference type="GO" id="GO:0015031">
    <property type="term" value="P:protein transport"/>
    <property type="evidence" value="ECO:0007669"/>
    <property type="project" value="InterPro"/>
</dbReference>
<evidence type="ECO:0000313" key="3">
    <source>
        <dbReference type="Proteomes" id="UP000030185"/>
    </source>
</evidence>
<dbReference type="PIRSF" id="PIRSF003095">
    <property type="entry name" value="Trigger_factor"/>
    <property type="match status" value="1"/>
</dbReference>
<dbReference type="InterPro" id="IPR036611">
    <property type="entry name" value="Trigger_fac_ribosome-bd_sf"/>
</dbReference>
<dbReference type="EMBL" id="BBLT01000013">
    <property type="protein sequence ID" value="GAL87411.1"/>
    <property type="molecule type" value="Genomic_DNA"/>
</dbReference>
<dbReference type="STRING" id="153721.MYP_4641"/>
<protein>
    <submittedName>
        <fullName evidence="2">Cell division trigger factor</fullName>
    </submittedName>
</protein>
<name>A0A098LK92_9BACT</name>
<dbReference type="SUPFAM" id="SSF102735">
    <property type="entry name" value="Trigger factor ribosome-binding domain"/>
    <property type="match status" value="1"/>
</dbReference>
<dbReference type="Gene3D" id="3.30.70.1050">
    <property type="entry name" value="Trigger factor ribosome-binding domain"/>
    <property type="match status" value="1"/>
</dbReference>
<dbReference type="NCBIfam" id="TIGR00115">
    <property type="entry name" value="tig"/>
    <property type="match status" value="1"/>
</dbReference>
<reference evidence="2 3" key="1">
    <citation type="submission" date="2014-09" db="EMBL/GenBank/DDBJ databases">
        <title>Sporocytophaga myxococcoides PG-01 genome sequencing.</title>
        <authorList>
            <person name="Liu L."/>
            <person name="Gao P.J."/>
            <person name="Chen G.J."/>
            <person name="Wang L.S."/>
        </authorList>
    </citation>
    <scope>NUCLEOTIDE SEQUENCE [LARGE SCALE GENOMIC DNA]</scope>
    <source>
        <strain evidence="2 3">PG-01</strain>
    </source>
</reference>
<dbReference type="InterPro" id="IPR027304">
    <property type="entry name" value="Trigger_fact/SurA_dom_sf"/>
</dbReference>
<gene>
    <name evidence="2" type="ORF">MYP_4641</name>
</gene>
<feature type="domain" description="Trigger factor ribosome-binding bacterial" evidence="1">
    <location>
        <begin position="1"/>
        <end position="149"/>
    </location>
</feature>
<dbReference type="Pfam" id="PF05697">
    <property type="entry name" value="Trigger_N"/>
    <property type="match status" value="1"/>
</dbReference>
<dbReference type="GO" id="GO:0051083">
    <property type="term" value="P:'de novo' cotranslational protein folding"/>
    <property type="evidence" value="ECO:0007669"/>
    <property type="project" value="TreeGrafter"/>
</dbReference>
<dbReference type="GO" id="GO:0044183">
    <property type="term" value="F:protein folding chaperone"/>
    <property type="evidence" value="ECO:0007669"/>
    <property type="project" value="TreeGrafter"/>
</dbReference>
<comment type="caution">
    <text evidence="2">The sequence shown here is derived from an EMBL/GenBank/DDBJ whole genome shotgun (WGS) entry which is preliminary data.</text>
</comment>
<sequence length="446" mass="51153">MEITLEKQSATNATLKVNLNESDYRPKVAEKVKEYSKKVQLKGFRPGKVPTSLVEKMYGKSILVEEINQILSDSITKYIRENKLPIIGEPLPDSEKSENINWDTQKDFEFNYNLGLVPEFKLDLSPNVKLTKNNIKIEDKVVQETLQNLKNQFGQSTNPEVSAEGDFIYGDLKEENGDFEFQSLIPTNKIKKSELSKFVGLKTGDKVTFEIENTFDDVADIAYATGLSLEDAEKKQGIFSLTVTKISRSEGAELNQEFFDKVFGKDAVKSEEEFMTKLKSTIEENYGRESDLLINHQIRKHFVDNTQIELPSDFLKRWLLVSNNGKITQEQIDKEFDLYLKELKWTLIKNKISEENDIKAENDEIVGKTKEMVKQQFGGMAFGAELEETFDKIADNYLKQDNGKNYVKMYEQLVNEKVIETVKTKISIADKSVDVEEFRKIAEAQD</sequence>
<accession>A0A098LK92</accession>
<dbReference type="Proteomes" id="UP000030185">
    <property type="component" value="Unassembled WGS sequence"/>
</dbReference>
<dbReference type="PANTHER" id="PTHR30560:SF3">
    <property type="entry name" value="TRIGGER FACTOR-LIKE PROTEIN TIG, CHLOROPLASTIC"/>
    <property type="match status" value="1"/>
</dbReference>
<dbReference type="OrthoDB" id="9767721at2"/>
<proteinExistence type="predicted"/>
<dbReference type="eggNOG" id="COG0544">
    <property type="taxonomic scope" value="Bacteria"/>
</dbReference>
<dbReference type="AlphaFoldDB" id="A0A098LK92"/>
<dbReference type="PANTHER" id="PTHR30560">
    <property type="entry name" value="TRIGGER FACTOR CHAPERONE AND PEPTIDYL-PROLYL CIS/TRANS ISOMERASE"/>
    <property type="match status" value="1"/>
</dbReference>
<organism evidence="2 3">
    <name type="scientific">Sporocytophaga myxococcoides</name>
    <dbReference type="NCBI Taxonomy" id="153721"/>
    <lineage>
        <taxon>Bacteria</taxon>
        <taxon>Pseudomonadati</taxon>
        <taxon>Bacteroidota</taxon>
        <taxon>Cytophagia</taxon>
        <taxon>Cytophagales</taxon>
        <taxon>Cytophagaceae</taxon>
        <taxon>Sporocytophaga</taxon>
    </lineage>
</organism>
<evidence type="ECO:0000259" key="1">
    <source>
        <dbReference type="Pfam" id="PF05697"/>
    </source>
</evidence>
<dbReference type="GO" id="GO:0051301">
    <property type="term" value="P:cell division"/>
    <property type="evidence" value="ECO:0007669"/>
    <property type="project" value="UniProtKB-KW"/>
</dbReference>
<dbReference type="InterPro" id="IPR005215">
    <property type="entry name" value="Trig_fac"/>
</dbReference>
<dbReference type="GO" id="GO:0043335">
    <property type="term" value="P:protein unfolding"/>
    <property type="evidence" value="ECO:0007669"/>
    <property type="project" value="TreeGrafter"/>
</dbReference>
<dbReference type="InterPro" id="IPR037041">
    <property type="entry name" value="Trigger_fac_C_sf"/>
</dbReference>
<dbReference type="RefSeq" id="WP_045468828.1">
    <property type="nucleotide sequence ID" value="NZ_BBLT01000013.1"/>
</dbReference>